<dbReference type="RefSeq" id="WP_276267189.1">
    <property type="nucleotide sequence ID" value="NZ_JARJLM010000464.1"/>
</dbReference>
<accession>A0ABT6AYQ3</accession>
<dbReference type="InterPro" id="IPR010930">
    <property type="entry name" value="Flg_bb/hook_C_dom"/>
</dbReference>
<name>A0ABT6AYQ3_9BURK</name>
<organism evidence="4 5">
    <name type="scientific">Cupriavidus basilensis</name>
    <dbReference type="NCBI Taxonomy" id="68895"/>
    <lineage>
        <taxon>Bacteria</taxon>
        <taxon>Pseudomonadati</taxon>
        <taxon>Pseudomonadota</taxon>
        <taxon>Betaproteobacteria</taxon>
        <taxon>Burkholderiales</taxon>
        <taxon>Burkholderiaceae</taxon>
        <taxon>Cupriavidus</taxon>
    </lineage>
</organism>
<keyword evidence="4" id="KW-0966">Cell projection</keyword>
<protein>
    <recommendedName>
        <fullName evidence="2">Flagellar basal-body rod protein FlgC</fullName>
    </recommendedName>
</protein>
<comment type="subunit">
    <text evidence="2">The basal body constitutes a major portion of the flagellar organelle and consists of four rings (L,P,S, and M) mounted on a central rod. The rod consists of about 26 subunits of FlgG in the distal portion, and FlgB, FlgC and FlgF are thought to build up the proximal portion of the rod with about 6 subunits each.</text>
</comment>
<keyword evidence="5" id="KW-1185">Reference proteome</keyword>
<evidence type="ECO:0000313" key="4">
    <source>
        <dbReference type="EMBL" id="MDF3836831.1"/>
    </source>
</evidence>
<keyword evidence="2" id="KW-0975">Bacterial flagellum</keyword>
<reference evidence="4 5" key="1">
    <citation type="submission" date="2023-03" db="EMBL/GenBank/DDBJ databases">
        <title>Draft assemblies of triclosan tolerant bacteria isolated from returned activated sludge.</title>
        <authorList>
            <person name="Van Hamelsveld S."/>
        </authorList>
    </citation>
    <scope>NUCLEOTIDE SEQUENCE [LARGE SCALE GENOMIC DNA]</scope>
    <source>
        <strain evidence="4 5">GW210010_S58</strain>
    </source>
</reference>
<sequence>MTASVFEISRSGMDVEWLRVTTIAQNVANMNTTRTGNGLPYQPVRLVSGPKAVFSLEEPRRLGGPTGLSGVQVYGVERLRVPPRMVHEPSHPHADANGFVAYPGVDHAGEMTLMVKSLRIYEANVAMANAAKQMYTKALEIGSRG</sequence>
<comment type="similarity">
    <text evidence="1">Belongs to the flagella basal body rod proteins family.</text>
</comment>
<gene>
    <name evidence="4" type="primary">flgC</name>
    <name evidence="4" type="ORF">P3W85_28345</name>
</gene>
<dbReference type="InterPro" id="IPR006299">
    <property type="entry name" value="FlgC"/>
</dbReference>
<feature type="domain" description="Flagellar basal-body/hook protein C-terminal" evidence="3">
    <location>
        <begin position="97"/>
        <end position="140"/>
    </location>
</feature>
<dbReference type="Pfam" id="PF06429">
    <property type="entry name" value="Flg_bbr_C"/>
    <property type="match status" value="1"/>
</dbReference>
<evidence type="ECO:0000256" key="1">
    <source>
        <dbReference type="ARBA" id="ARBA00009677"/>
    </source>
</evidence>
<dbReference type="NCBIfam" id="TIGR01395">
    <property type="entry name" value="FlgC"/>
    <property type="match status" value="1"/>
</dbReference>
<dbReference type="Proteomes" id="UP001216674">
    <property type="component" value="Unassembled WGS sequence"/>
</dbReference>
<proteinExistence type="inferred from homology"/>
<evidence type="ECO:0000313" key="5">
    <source>
        <dbReference type="Proteomes" id="UP001216674"/>
    </source>
</evidence>
<keyword evidence="4" id="KW-0282">Flagellum</keyword>
<evidence type="ECO:0000256" key="2">
    <source>
        <dbReference type="RuleBase" id="RU362062"/>
    </source>
</evidence>
<comment type="caution">
    <text evidence="4">The sequence shown here is derived from an EMBL/GenBank/DDBJ whole genome shotgun (WGS) entry which is preliminary data.</text>
</comment>
<keyword evidence="4" id="KW-0969">Cilium</keyword>
<evidence type="ECO:0000259" key="3">
    <source>
        <dbReference type="Pfam" id="PF06429"/>
    </source>
</evidence>
<dbReference type="EMBL" id="JARJLM010000464">
    <property type="protein sequence ID" value="MDF3836831.1"/>
    <property type="molecule type" value="Genomic_DNA"/>
</dbReference>
<comment type="subcellular location">
    <subcellularLocation>
        <location evidence="2">Bacterial flagellum basal body</location>
    </subcellularLocation>
</comment>